<sequence length="711" mass="78737">MQASEVVTPNDVDALRGLAYECGVATEFWDYSGNHRMVSPAALVAVLEALGVDATSDEAVAKARWERDIAPWRLTLPPSVVMRAGYNYELAVHVPHGAGVTLRVELEDGGVRHAPQLDRYVPPRHVDGQLVGRATFELAPDLPLGWHEIVATVEGADVARAVLAVTPFRMELPAGRSWGLMSQMYSVRGEESWGVGDYVDLADFASFVGEEGADFVLINPMHACQPVAPLTPSPYLPVSRQFLSHLYIRPDRITEYALLSGRQRRRVDSLALAMRARNRDAAALDRDLAWTAKLEALSVIFAAGRSAGRQREFARFRRRGGQPLEDWGLWCALVEARKSAEDWPTELANIEAPGISAARVEHADRIEFFIWLQWIATQQLQQAQQVAKDAGMRLGLMADLAVGVHANGADVWTMPDAFAKGIGVGAPPDMYNQLGQNWNQPPWHPGELARTGYQPLRDMARTVLANAGALRVDHIIGLFRLWWIPEGLGAAEGTYVRYDHEAMLGVLLLEAHRAGAIVIGEDLGTVEPWVRDYLADRGVLGTSIMWFEKDEYGQFLAPERYRHLALSTVNTHDLPPTPGYLAGEHVELRHRLGLLENTLEEARQEARTEQEFMVETLIRRGLLLPAANHSEQDIIEAMHRYVAATPSQLIGVALVDGVGEKRTQNQPGTDNEYPNWRIPLADGLGAAQLVEDLPANERLTALMAIMRETVR</sequence>
<keyword evidence="5 10" id="KW-0328">Glycosyltransferase</keyword>
<dbReference type="InterPro" id="IPR003385">
    <property type="entry name" value="Glyco_hydro_77"/>
</dbReference>
<dbReference type="OrthoDB" id="9811841at2"/>
<gene>
    <name evidence="12" type="ORF">BSZ40_03995</name>
</gene>
<evidence type="ECO:0000256" key="4">
    <source>
        <dbReference type="ARBA" id="ARBA00020295"/>
    </source>
</evidence>
<protein>
    <recommendedName>
        <fullName evidence="4 10">4-alpha-glucanotransferase</fullName>
        <ecNumber evidence="3 10">2.4.1.25</ecNumber>
    </recommendedName>
    <alternativeName>
        <fullName evidence="8 10">Amylomaltase</fullName>
    </alternativeName>
    <alternativeName>
        <fullName evidence="9 10">Disproportionating enzyme</fullName>
    </alternativeName>
</protein>
<evidence type="ECO:0000313" key="13">
    <source>
        <dbReference type="Proteomes" id="UP000185612"/>
    </source>
</evidence>
<evidence type="ECO:0000313" key="12">
    <source>
        <dbReference type="EMBL" id="OKL52078.1"/>
    </source>
</evidence>
<dbReference type="SUPFAM" id="SSF51445">
    <property type="entry name" value="(Trans)glycosidases"/>
    <property type="match status" value="1"/>
</dbReference>
<dbReference type="EC" id="2.4.1.25" evidence="3 10"/>
<dbReference type="Gene3D" id="3.20.20.80">
    <property type="entry name" value="Glycosidases"/>
    <property type="match status" value="1"/>
</dbReference>
<keyword evidence="13" id="KW-1185">Reference proteome</keyword>
<evidence type="ECO:0000256" key="7">
    <source>
        <dbReference type="ARBA" id="ARBA00023277"/>
    </source>
</evidence>
<evidence type="ECO:0000256" key="3">
    <source>
        <dbReference type="ARBA" id="ARBA00012560"/>
    </source>
</evidence>
<dbReference type="GO" id="GO:0004134">
    <property type="term" value="F:4-alpha-glucanotransferase activity"/>
    <property type="evidence" value="ECO:0007669"/>
    <property type="project" value="UniProtKB-EC"/>
</dbReference>
<proteinExistence type="inferred from homology"/>
<dbReference type="InterPro" id="IPR017853">
    <property type="entry name" value="GH"/>
</dbReference>
<evidence type="ECO:0000256" key="2">
    <source>
        <dbReference type="ARBA" id="ARBA00005684"/>
    </source>
</evidence>
<evidence type="ECO:0000256" key="8">
    <source>
        <dbReference type="ARBA" id="ARBA00031423"/>
    </source>
</evidence>
<comment type="similarity">
    <text evidence="2 10">Belongs to the disproportionating enzyme family.</text>
</comment>
<keyword evidence="7 10" id="KW-0119">Carbohydrate metabolism</keyword>
<reference evidence="13" key="1">
    <citation type="submission" date="2016-12" db="EMBL/GenBank/DDBJ databases">
        <authorList>
            <person name="Meng X."/>
        </authorList>
    </citation>
    <scope>NUCLEOTIDE SEQUENCE [LARGE SCALE GENOMIC DNA]</scope>
    <source>
        <strain evidence="13">DSM 20732</strain>
    </source>
</reference>
<evidence type="ECO:0000259" key="11">
    <source>
        <dbReference type="Pfam" id="PF21226"/>
    </source>
</evidence>
<dbReference type="PANTHER" id="PTHR32438">
    <property type="entry name" value="4-ALPHA-GLUCANOTRANSFERASE DPE1, CHLOROPLASTIC/AMYLOPLASTIC"/>
    <property type="match status" value="1"/>
</dbReference>
<organism evidence="12 13">
    <name type="scientific">Buchananella hordeovulneris</name>
    <dbReference type="NCBI Taxonomy" id="52770"/>
    <lineage>
        <taxon>Bacteria</taxon>
        <taxon>Bacillati</taxon>
        <taxon>Actinomycetota</taxon>
        <taxon>Actinomycetes</taxon>
        <taxon>Actinomycetales</taxon>
        <taxon>Actinomycetaceae</taxon>
        <taxon>Buchananella</taxon>
    </lineage>
</organism>
<dbReference type="Pfam" id="PF02446">
    <property type="entry name" value="Glyco_hydro_77"/>
    <property type="match status" value="1"/>
</dbReference>
<keyword evidence="6 10" id="KW-0808">Transferase</keyword>
<evidence type="ECO:0000256" key="6">
    <source>
        <dbReference type="ARBA" id="ARBA00022679"/>
    </source>
</evidence>
<evidence type="ECO:0000256" key="5">
    <source>
        <dbReference type="ARBA" id="ARBA00022676"/>
    </source>
</evidence>
<dbReference type="InterPro" id="IPR048458">
    <property type="entry name" value="MalQ_N"/>
</dbReference>
<dbReference type="NCBIfam" id="TIGR00217">
    <property type="entry name" value="malQ"/>
    <property type="match status" value="1"/>
</dbReference>
<comment type="caution">
    <text evidence="12">The sequence shown here is derived from an EMBL/GenBank/DDBJ whole genome shotgun (WGS) entry which is preliminary data.</text>
</comment>
<feature type="domain" description="MalQ N-terminal beta-sandwich" evidence="11">
    <location>
        <begin position="76"/>
        <end position="167"/>
    </location>
</feature>
<name>A0A1Q5PWV4_9ACTO</name>
<dbReference type="STRING" id="52770.BSZ40_03995"/>
<dbReference type="GO" id="GO:0005975">
    <property type="term" value="P:carbohydrate metabolic process"/>
    <property type="evidence" value="ECO:0007669"/>
    <property type="project" value="InterPro"/>
</dbReference>
<accession>A0A1Q5PWV4</accession>
<dbReference type="EMBL" id="MQVS01000003">
    <property type="protein sequence ID" value="OKL52078.1"/>
    <property type="molecule type" value="Genomic_DNA"/>
</dbReference>
<dbReference type="PANTHER" id="PTHR32438:SF5">
    <property type="entry name" value="4-ALPHA-GLUCANOTRANSFERASE DPE1, CHLOROPLASTIC_AMYLOPLASTIC"/>
    <property type="match status" value="1"/>
</dbReference>
<dbReference type="Proteomes" id="UP000185612">
    <property type="component" value="Unassembled WGS sequence"/>
</dbReference>
<evidence type="ECO:0000256" key="1">
    <source>
        <dbReference type="ARBA" id="ARBA00000439"/>
    </source>
</evidence>
<dbReference type="Pfam" id="PF21226">
    <property type="entry name" value="MalQ_N"/>
    <property type="match status" value="1"/>
</dbReference>
<dbReference type="AlphaFoldDB" id="A0A1Q5PWV4"/>
<dbReference type="RefSeq" id="WP_073823533.1">
    <property type="nucleotide sequence ID" value="NZ_MQVS01000003.1"/>
</dbReference>
<dbReference type="InParanoid" id="A0A1Q5PWV4"/>
<evidence type="ECO:0000256" key="10">
    <source>
        <dbReference type="RuleBase" id="RU361207"/>
    </source>
</evidence>
<evidence type="ECO:0000256" key="9">
    <source>
        <dbReference type="ARBA" id="ARBA00031501"/>
    </source>
</evidence>
<comment type="catalytic activity">
    <reaction evidence="1 10">
        <text>Transfers a segment of a (1-&gt;4)-alpha-D-glucan to a new position in an acceptor, which may be glucose or a (1-&gt;4)-alpha-D-glucan.</text>
        <dbReference type="EC" id="2.4.1.25"/>
    </reaction>
</comment>
<dbReference type="FunCoup" id="A0A1Q5PWV4">
    <property type="interactions" value="15"/>
</dbReference>